<feature type="domain" description="DUF6194" evidence="1">
    <location>
        <begin position="1"/>
        <end position="148"/>
    </location>
</feature>
<evidence type="ECO:0000313" key="3">
    <source>
        <dbReference type="Proteomes" id="UP000014463"/>
    </source>
</evidence>
<proteinExistence type="predicted"/>
<protein>
    <recommendedName>
        <fullName evidence="1">DUF6194 domain-containing protein</fullName>
    </recommendedName>
</protein>
<keyword evidence="3" id="KW-1185">Reference proteome</keyword>
<dbReference type="RefSeq" id="WP_016414732.1">
    <property type="nucleotide sequence ID" value="NZ_AUAB01000020.1"/>
</dbReference>
<name>S2KTW3_LITA3</name>
<evidence type="ECO:0000313" key="2">
    <source>
        <dbReference type="EMBL" id="EPC03998.1"/>
    </source>
</evidence>
<dbReference type="InterPro" id="IPR045676">
    <property type="entry name" value="DUF6194"/>
</dbReference>
<dbReference type="Proteomes" id="UP000014463">
    <property type="component" value="Unassembled WGS sequence"/>
</dbReference>
<accession>S2KTW3</accession>
<gene>
    <name evidence="2" type="ORF">L861_01460</name>
</gene>
<dbReference type="eggNOG" id="COG2315">
    <property type="taxonomic scope" value="Bacteria"/>
</dbReference>
<comment type="caution">
    <text evidence="2">The sequence shown here is derived from an EMBL/GenBank/DDBJ whole genome shotgun (WGS) entry which is preliminary data.</text>
</comment>
<evidence type="ECO:0000259" key="1">
    <source>
        <dbReference type="Pfam" id="PF19694"/>
    </source>
</evidence>
<dbReference type="STRING" id="1121939.L861_01460"/>
<dbReference type="Pfam" id="PF19694">
    <property type="entry name" value="DUF6194"/>
    <property type="match status" value="1"/>
</dbReference>
<organism evidence="2 3">
    <name type="scientific">Litchfieldella anticariensis (strain DSM 16096 / CECT 5854 / CIP 108499 / LMG 22089 / FP35)</name>
    <name type="common">Halomonas anticariensis</name>
    <dbReference type="NCBI Taxonomy" id="1121939"/>
    <lineage>
        <taxon>Bacteria</taxon>
        <taxon>Pseudomonadati</taxon>
        <taxon>Pseudomonadota</taxon>
        <taxon>Gammaproteobacteria</taxon>
        <taxon>Oceanospirillales</taxon>
        <taxon>Halomonadaceae</taxon>
        <taxon>Litchfieldella</taxon>
    </lineage>
</organism>
<sequence>MRKQDISDFLLDRYPGVVSVNAWGEQSFFYNPESMLPRGVYFATLKDKDGANDNASGLYRDGVYRFNFGVSKETYQKVLGSQPARPAAGGIVETGHDFTQLNTLLPHPVYGWMSWVCVLNPDTELFASLFPMLDESYDLVVEKFKKRVKS</sequence>
<dbReference type="EMBL" id="ASTJ01000011">
    <property type="protein sequence ID" value="EPC03998.1"/>
    <property type="molecule type" value="Genomic_DNA"/>
</dbReference>
<dbReference type="AlphaFoldDB" id="S2KTW3"/>
<dbReference type="OrthoDB" id="9783727at2"/>
<reference evidence="2 3" key="1">
    <citation type="journal article" date="2013" name="Genome Announc.">
        <title>Draft genome sequence of the moderately halophilic gammaproteobacterium Halomonas anticariensis FP35.</title>
        <authorList>
            <person name="Tahrioui A."/>
            <person name="Quesada E."/>
            <person name="Llamas I."/>
        </authorList>
    </citation>
    <scope>NUCLEOTIDE SEQUENCE [LARGE SCALE GENOMIC DNA]</scope>
    <source>
        <strain evidence="3">DSM 16096 / CECT 5854 / LMG 22089 / FP35</strain>
    </source>
</reference>